<accession>J7LIK3</accession>
<feature type="transmembrane region" description="Helical" evidence="1">
    <location>
        <begin position="253"/>
        <end position="274"/>
    </location>
</feature>
<keyword evidence="1" id="KW-0472">Membrane</keyword>
<feature type="transmembrane region" description="Helical" evidence="1">
    <location>
        <begin position="86"/>
        <end position="107"/>
    </location>
</feature>
<protein>
    <submittedName>
        <fullName evidence="2">ABC-2 transporter family protein</fullName>
    </submittedName>
</protein>
<feature type="transmembrane region" description="Helical" evidence="1">
    <location>
        <begin position="201"/>
        <end position="221"/>
    </location>
</feature>
<feature type="transmembrane region" description="Helical" evidence="1">
    <location>
        <begin position="47"/>
        <end position="66"/>
    </location>
</feature>
<dbReference type="KEGG" id="nal:B005_2194"/>
<proteinExistence type="predicted"/>
<feature type="transmembrane region" description="Helical" evidence="1">
    <location>
        <begin position="128"/>
        <end position="153"/>
    </location>
</feature>
<dbReference type="PATRIC" id="fig|1205910.3.peg.2066"/>
<dbReference type="HOGENOM" id="CLU_051674_0_0_11"/>
<evidence type="ECO:0000256" key="1">
    <source>
        <dbReference type="SAM" id="Phobius"/>
    </source>
</evidence>
<dbReference type="eggNOG" id="COG1668">
    <property type="taxonomic scope" value="Bacteria"/>
</dbReference>
<feature type="transmembrane region" description="Helical" evidence="1">
    <location>
        <begin position="173"/>
        <end position="194"/>
    </location>
</feature>
<dbReference type="STRING" id="1205910.B005_2194"/>
<name>J7LIK3_NOCAA</name>
<dbReference type="Proteomes" id="UP000003779">
    <property type="component" value="Chromosome"/>
</dbReference>
<keyword evidence="1" id="KW-0812">Transmembrane</keyword>
<dbReference type="AlphaFoldDB" id="J7LIK3"/>
<reference evidence="2 3" key="1">
    <citation type="journal article" date="2012" name="J. Bacteriol.">
        <title>Whole-Genome Sequence of Nocardiopsis alba Strain ATCC BAA-2165, Associated with Honeybees.</title>
        <authorList>
            <person name="Qiao J."/>
            <person name="Chen L."/>
            <person name="Li Y."/>
            <person name="Wang J."/>
            <person name="Zhang W."/>
            <person name="Chen S."/>
        </authorList>
    </citation>
    <scope>NUCLEOTIDE SEQUENCE [LARGE SCALE GENOMIC DNA]</scope>
    <source>
        <strain evidence="3">ATCC BAA-2165 / BE74</strain>
    </source>
</reference>
<sequence>MSTDAQAEQGRGGSVPADTGAGRSAGFITALAAEWTKLTTLRSMRRAPVACAVTGGLVAALFLLTLEATVGTPLSQQSATEVASTSALGADAAALLIIVLTAAFATSEHGTGLIAYTLTVTPGRGRRLAAAATAVGVWGLLCGVLAALTAYAVGQAVALGAGAPVVGPTDPATARMLAGAALMSPFYAVVALAAAEATRSLPGGVAGALAVLVAPTLMSWVPSGALDPLLPFTPAEALHAVGGVGGPDALGPFAGSAVLGVWLVVILFATRFAANRDV</sequence>
<reference evidence="3" key="2">
    <citation type="submission" date="2012-08" db="EMBL/GenBank/DDBJ databases">
        <title>Whole-genome sequence of Nocardiopsis alba strain ATCC BAA-2165 associated with honeybees.</title>
        <authorList>
            <person name="Qiao J."/>
            <person name="Chen L."/>
            <person name="Li Y."/>
            <person name="Wang J."/>
            <person name="Zhang W."/>
            <person name="Chen S."/>
        </authorList>
    </citation>
    <scope>NUCLEOTIDE SEQUENCE [LARGE SCALE GENOMIC DNA]</scope>
    <source>
        <strain evidence="3">ATCC BAA-2165 / BE74</strain>
    </source>
</reference>
<dbReference type="EMBL" id="CP003788">
    <property type="protein sequence ID" value="AFR10492.1"/>
    <property type="molecule type" value="Genomic_DNA"/>
</dbReference>
<evidence type="ECO:0000313" key="2">
    <source>
        <dbReference type="EMBL" id="AFR10492.1"/>
    </source>
</evidence>
<dbReference type="RefSeq" id="WP_014912945.1">
    <property type="nucleotide sequence ID" value="NC_018524.1"/>
</dbReference>
<keyword evidence="1" id="KW-1133">Transmembrane helix</keyword>
<gene>
    <name evidence="2" type="ordered locus">B005_2194</name>
</gene>
<evidence type="ECO:0000313" key="3">
    <source>
        <dbReference type="Proteomes" id="UP000003779"/>
    </source>
</evidence>
<organism evidence="2 3">
    <name type="scientific">Nocardiopsis alba (strain ATCC BAA-2165 / BE74)</name>
    <dbReference type="NCBI Taxonomy" id="1205910"/>
    <lineage>
        <taxon>Bacteria</taxon>
        <taxon>Bacillati</taxon>
        <taxon>Actinomycetota</taxon>
        <taxon>Actinomycetes</taxon>
        <taxon>Streptosporangiales</taxon>
        <taxon>Nocardiopsidaceae</taxon>
        <taxon>Nocardiopsis</taxon>
    </lineage>
</organism>